<protein>
    <submittedName>
        <fullName evidence="6">DNA recombination protein RmuC</fullName>
    </submittedName>
</protein>
<comment type="function">
    <text evidence="1">Involved in DNA recombination.</text>
</comment>
<proteinExistence type="inferred from homology"/>
<dbReference type="EMBL" id="JACCFH010000001">
    <property type="protein sequence ID" value="NYG34699.1"/>
    <property type="molecule type" value="Genomic_DNA"/>
</dbReference>
<keyword evidence="3" id="KW-0175">Coiled coil</keyword>
<evidence type="ECO:0000256" key="1">
    <source>
        <dbReference type="ARBA" id="ARBA00003416"/>
    </source>
</evidence>
<dbReference type="InterPro" id="IPR003798">
    <property type="entry name" value="DNA_recombination_RmuC"/>
</dbReference>
<sequence length="450" mass="49935">MSDRSLLIGLLVLVALQAVGLAWLVWRRLTDPAAPVDDPERLQATADAIIDAGHAHSERVERELRTEVQGSARGTRQELNAALAQFQRLLLTQTGEASRTQSEHLRQLTEANDRRLAGLQQSMEQRLDAVQLSVEQRLASLQADNERKLEQMRATVDEKLHATLEARLGESFKQVADRLEQVHRGLGEMQTLAQGVGDLKRVLGNVKTRGLLGEVQLAALLEQVFTVEQYATNVVTVPGSNDRVEFAIRLPGRGAAGLDAPVWLPIDAKFPREDYERLLDAQDRADKPAAELAARALELRVRDEARTIAAKYLAPPHTTDFAVLFLPTEGLYAELLRRPGLNERLQREHRVTLAGPTTLLAMLNSLQMGFRTLALEQRSAEVWKILGAVKMEFSRFGEVLEKTRKKLHEASQTIESAEVRTRAMARQLRSVESLDPADGPPALSADAPPE</sequence>
<dbReference type="Proteomes" id="UP000518288">
    <property type="component" value="Unassembled WGS sequence"/>
</dbReference>
<comment type="caution">
    <text evidence="6">The sequence shown here is derived from an EMBL/GenBank/DDBJ whole genome shotgun (WGS) entry which is preliminary data.</text>
</comment>
<dbReference type="AlphaFoldDB" id="A0A7Y9R1T5"/>
<evidence type="ECO:0000256" key="5">
    <source>
        <dbReference type="SAM" id="MobiDB-lite"/>
    </source>
</evidence>
<evidence type="ECO:0000256" key="2">
    <source>
        <dbReference type="ARBA" id="ARBA00009840"/>
    </source>
</evidence>
<feature type="region of interest" description="Disordered" evidence="5">
    <location>
        <begin position="427"/>
        <end position="450"/>
    </location>
</feature>
<evidence type="ECO:0000256" key="4">
    <source>
        <dbReference type="ARBA" id="ARBA00023172"/>
    </source>
</evidence>
<gene>
    <name evidence="6" type="ORF">BDD16_003685</name>
</gene>
<dbReference type="Pfam" id="PF02646">
    <property type="entry name" value="RmuC"/>
    <property type="match status" value="1"/>
</dbReference>
<dbReference type="Gene3D" id="1.20.120.20">
    <property type="entry name" value="Apolipoprotein"/>
    <property type="match status" value="1"/>
</dbReference>
<dbReference type="GO" id="GO:0006310">
    <property type="term" value="P:DNA recombination"/>
    <property type="evidence" value="ECO:0007669"/>
    <property type="project" value="UniProtKB-KW"/>
</dbReference>
<keyword evidence="7" id="KW-1185">Reference proteome</keyword>
<dbReference type="PANTHER" id="PTHR30563:SF0">
    <property type="entry name" value="DNA RECOMBINATION PROTEIN RMUC"/>
    <property type="match status" value="1"/>
</dbReference>
<evidence type="ECO:0000313" key="6">
    <source>
        <dbReference type="EMBL" id="NYG34699.1"/>
    </source>
</evidence>
<dbReference type="PANTHER" id="PTHR30563">
    <property type="entry name" value="DNA RECOMBINATION PROTEIN RMUC"/>
    <property type="match status" value="1"/>
</dbReference>
<dbReference type="RefSeq" id="WP_310732832.1">
    <property type="nucleotide sequence ID" value="NZ_JACCFH010000001.1"/>
</dbReference>
<keyword evidence="4" id="KW-0233">DNA recombination</keyword>
<comment type="similarity">
    <text evidence="2">Belongs to the RmuC family.</text>
</comment>
<evidence type="ECO:0000256" key="3">
    <source>
        <dbReference type="ARBA" id="ARBA00023054"/>
    </source>
</evidence>
<reference evidence="6 7" key="1">
    <citation type="submission" date="2020-07" db="EMBL/GenBank/DDBJ databases">
        <title>Genomic Encyclopedia of Archaeal and Bacterial Type Strains, Phase II (KMG-II): from individual species to whole genera.</title>
        <authorList>
            <person name="Goeker M."/>
        </authorList>
    </citation>
    <scope>NUCLEOTIDE SEQUENCE [LARGE SCALE GENOMIC DNA]</scope>
    <source>
        <strain evidence="6 7">DSM 21226</strain>
    </source>
</reference>
<accession>A0A7Y9R1T5</accession>
<name>A0A7Y9R1T5_9BURK</name>
<evidence type="ECO:0000313" key="7">
    <source>
        <dbReference type="Proteomes" id="UP000518288"/>
    </source>
</evidence>
<organism evidence="6 7">
    <name type="scientific">Sphaerotilus montanus</name>
    <dbReference type="NCBI Taxonomy" id="522889"/>
    <lineage>
        <taxon>Bacteria</taxon>
        <taxon>Pseudomonadati</taxon>
        <taxon>Pseudomonadota</taxon>
        <taxon>Betaproteobacteria</taxon>
        <taxon>Burkholderiales</taxon>
        <taxon>Sphaerotilaceae</taxon>
        <taxon>Sphaerotilus</taxon>
    </lineage>
</organism>